<name>Q9GV31_HAELO</name>
<evidence type="ECO:0000256" key="1">
    <source>
        <dbReference type="SAM" id="SignalP"/>
    </source>
</evidence>
<dbReference type="EMBL" id="AB040486">
    <property type="protein sequence ID" value="BAB13762.1"/>
    <property type="molecule type" value="mRNA"/>
</dbReference>
<accession>Q9GV31</accession>
<evidence type="ECO:0000313" key="2">
    <source>
        <dbReference type="EMBL" id="BAB13762.1"/>
    </source>
</evidence>
<keyword evidence="1" id="KW-0732">Signal</keyword>
<feature type="chain" id="PRO_5004327069" evidence="1">
    <location>
        <begin position="19"/>
        <end position="292"/>
    </location>
</feature>
<organism evidence="2">
    <name type="scientific">Haemaphysalis longicornis</name>
    <name type="common">Bush tick</name>
    <dbReference type="NCBI Taxonomy" id="44386"/>
    <lineage>
        <taxon>Eukaryota</taxon>
        <taxon>Metazoa</taxon>
        <taxon>Ecdysozoa</taxon>
        <taxon>Arthropoda</taxon>
        <taxon>Chelicerata</taxon>
        <taxon>Arachnida</taxon>
        <taxon>Acari</taxon>
        <taxon>Parasitiformes</taxon>
        <taxon>Ixodida</taxon>
        <taxon>Ixodoidea</taxon>
        <taxon>Ixodidae</taxon>
        <taxon>Haemaphysalinae</taxon>
        <taxon>Haemaphysalis</taxon>
    </lineage>
</organism>
<gene>
    <name evidence="2" type="primary">HL34</name>
</gene>
<proteinExistence type="evidence at transcript level"/>
<feature type="signal peptide" evidence="1">
    <location>
        <begin position="1"/>
        <end position="18"/>
    </location>
</feature>
<dbReference type="AlphaFoldDB" id="Q9GV31"/>
<reference evidence="2" key="1">
    <citation type="submission" date="2000-03" db="EMBL/GenBank/DDBJ databases">
        <title>H.longicornis HL34 Antigen.</title>
        <authorList>
            <person name="Tsuda A."/>
            <person name="Mulenga A."/>
            <person name="Sugimoto C."/>
        </authorList>
    </citation>
    <scope>NUCLEOTIDE SEQUENCE</scope>
    <source>
        <tissue evidence="2">Salivary gland</tissue>
    </source>
</reference>
<protein>
    <submittedName>
        <fullName evidence="2">HL34 antigen</fullName>
    </submittedName>
</protein>
<sequence>MKISATLTLLSMAYVASAAEATLKSTQQVNVASVRTGAEQHVAGLPALSLAPGFSSGSETARTAVSLNTNIVGTRFNHGTTTHHSAGMRMNTGFMGGPSGWTGFMGGLTGSMGGQDAYPGYDTGAFPGSYNGAYVGYIRAGYPGLGTGAYPGFFYASRRAFLSPVYTALMGAAQHGFVGGAYSRYFRKLYPGLFGMAYRSRYGSRLLGYGAAERFPMDFAGIQVPGPGPFPAQLPGPLPGDLKPGVSETANIGSTAAVSQSHVFASGAGDAAVLSGGQQNLVQAQSPRRPPA</sequence>